<dbReference type="AlphaFoldDB" id="A0A022PIY3"/>
<protein>
    <submittedName>
        <fullName evidence="1">Uncharacterized protein</fullName>
    </submittedName>
</protein>
<comment type="caution">
    <text evidence="1">The sequence shown here is derived from an EMBL/GenBank/DDBJ whole genome shotgun (WGS) entry which is preliminary data.</text>
</comment>
<proteinExistence type="predicted"/>
<dbReference type="Proteomes" id="UP000023464">
    <property type="component" value="Unassembled WGS sequence"/>
</dbReference>
<reference evidence="1 2" key="1">
    <citation type="submission" date="2014-03" db="EMBL/GenBank/DDBJ databases">
        <title>Draft Genome of Photorhabdus luminescens BA1, an Egyptian Isolate.</title>
        <authorList>
            <person name="Ghazal S."/>
            <person name="Hurst S.G.IV."/>
            <person name="Morris K."/>
            <person name="Thomas K."/>
            <person name="Tisa L.S."/>
        </authorList>
    </citation>
    <scope>NUCLEOTIDE SEQUENCE [LARGE SCALE GENOMIC DNA]</scope>
    <source>
        <strain evidence="1 2">BA1</strain>
    </source>
</reference>
<dbReference type="PATRIC" id="fig|1393736.3.peg.2640"/>
<evidence type="ECO:0000313" key="1">
    <source>
        <dbReference type="EMBL" id="EYU14913.1"/>
    </source>
</evidence>
<gene>
    <name evidence="1" type="ORF">BA1DRAFT_02578</name>
</gene>
<sequence length="114" mass="13106">MKETEEKEKGEMLEINNHYFFVVNLTNENLIGDVIWSSSGNTSTLNVDGLHPATASFIQEFYPESRKNDYWQWTAKGRRYQLNCYGNDIYVAVVISDFGICVLPTGTSPDAWKW</sequence>
<evidence type="ECO:0000313" key="2">
    <source>
        <dbReference type="Proteomes" id="UP000023464"/>
    </source>
</evidence>
<organism evidence="1 2">
    <name type="scientific">Photorhabdus aegyptia</name>
    <dbReference type="NCBI Taxonomy" id="2805098"/>
    <lineage>
        <taxon>Bacteria</taxon>
        <taxon>Pseudomonadati</taxon>
        <taxon>Pseudomonadota</taxon>
        <taxon>Gammaproteobacteria</taxon>
        <taxon>Enterobacterales</taxon>
        <taxon>Morganellaceae</taxon>
        <taxon>Photorhabdus</taxon>
    </lineage>
</organism>
<accession>A0A022PIY3</accession>
<dbReference type="RefSeq" id="WP_036779577.1">
    <property type="nucleotide sequence ID" value="NZ_CAWLTM010000079.1"/>
</dbReference>
<dbReference type="EMBL" id="JFGV01000036">
    <property type="protein sequence ID" value="EYU14913.1"/>
    <property type="molecule type" value="Genomic_DNA"/>
</dbReference>
<name>A0A022PIY3_9GAMM</name>
<keyword evidence="2" id="KW-1185">Reference proteome</keyword>